<evidence type="ECO:0000256" key="1">
    <source>
        <dbReference type="SAM" id="MobiDB-lite"/>
    </source>
</evidence>
<evidence type="ECO:0000313" key="3">
    <source>
        <dbReference type="Proteomes" id="UP000269721"/>
    </source>
</evidence>
<feature type="compositionally biased region" description="Acidic residues" evidence="1">
    <location>
        <begin position="107"/>
        <end position="120"/>
    </location>
</feature>
<reference evidence="3" key="1">
    <citation type="journal article" date="2018" name="Nat. Microbiol.">
        <title>Leveraging single-cell genomics to expand the fungal tree of life.</title>
        <authorList>
            <person name="Ahrendt S.R."/>
            <person name="Quandt C.A."/>
            <person name="Ciobanu D."/>
            <person name="Clum A."/>
            <person name="Salamov A."/>
            <person name="Andreopoulos B."/>
            <person name="Cheng J.F."/>
            <person name="Woyke T."/>
            <person name="Pelin A."/>
            <person name="Henrissat B."/>
            <person name="Reynolds N.K."/>
            <person name="Benny G.L."/>
            <person name="Smith M.E."/>
            <person name="James T.Y."/>
            <person name="Grigoriev I.V."/>
        </authorList>
    </citation>
    <scope>NUCLEOTIDE SEQUENCE [LARGE SCALE GENOMIC DNA]</scope>
</reference>
<dbReference type="AlphaFoldDB" id="A0A4P9W3N5"/>
<keyword evidence="3" id="KW-1185">Reference proteome</keyword>
<evidence type="ECO:0000313" key="2">
    <source>
        <dbReference type="EMBL" id="RKO85905.1"/>
    </source>
</evidence>
<dbReference type="EMBL" id="KZ998633">
    <property type="protein sequence ID" value="RKO85905.1"/>
    <property type="molecule type" value="Genomic_DNA"/>
</dbReference>
<feature type="compositionally biased region" description="Basic and acidic residues" evidence="1">
    <location>
        <begin position="203"/>
        <end position="228"/>
    </location>
</feature>
<gene>
    <name evidence="2" type="ORF">BDK51DRAFT_35327</name>
</gene>
<sequence length="262" mass="28901">MPPTVPVIKSYWCTSHRGKRERHVVDMDDPSSAIHQKKIYKIYRSKALLKEKHSDEDEDGEIYLGRTDHEGSVDASDSGWDADQSDESSSNNAENKSRANGILAELGSDEDTEEEPEDEGIFCPSHSEDVQCSSDSPPRLPAPSIVDKSLILPAITRSTASQSPHVPSVSPASLEEPCALVLLSKSASIRNTRANTTKRSKGKKEAQRSLPKDIAGRRVSDGYPRQRPELLPYPSRKVGEVTALIQEEEAEQEPQLLQGRDC</sequence>
<feature type="region of interest" description="Disordered" evidence="1">
    <location>
        <begin position="48"/>
        <end position="141"/>
    </location>
</feature>
<accession>A0A4P9W3N5</accession>
<dbReference type="Proteomes" id="UP000269721">
    <property type="component" value="Unassembled WGS sequence"/>
</dbReference>
<proteinExistence type="predicted"/>
<name>A0A4P9W3N5_9FUNG</name>
<protein>
    <submittedName>
        <fullName evidence="2">Uncharacterized protein</fullName>
    </submittedName>
</protein>
<feature type="region of interest" description="Disordered" evidence="1">
    <location>
        <begin position="190"/>
        <end position="235"/>
    </location>
</feature>
<organism evidence="2 3">
    <name type="scientific">Blyttiomyces helicus</name>
    <dbReference type="NCBI Taxonomy" id="388810"/>
    <lineage>
        <taxon>Eukaryota</taxon>
        <taxon>Fungi</taxon>
        <taxon>Fungi incertae sedis</taxon>
        <taxon>Chytridiomycota</taxon>
        <taxon>Chytridiomycota incertae sedis</taxon>
        <taxon>Chytridiomycetes</taxon>
        <taxon>Chytridiomycetes incertae sedis</taxon>
        <taxon>Blyttiomyces</taxon>
    </lineage>
</organism>